<dbReference type="Proteomes" id="UP000326837">
    <property type="component" value="Chromosome"/>
</dbReference>
<dbReference type="KEGG" id="lpav:PLANPX_3773"/>
<dbReference type="EMBL" id="AP021861">
    <property type="protein sequence ID" value="BBO34161.1"/>
    <property type="molecule type" value="Genomic_DNA"/>
</dbReference>
<evidence type="ECO:0000313" key="1">
    <source>
        <dbReference type="EMBL" id="BBO34161.1"/>
    </source>
</evidence>
<name>A0A5K7XGV0_9BACT</name>
<dbReference type="RefSeq" id="WP_152099792.1">
    <property type="nucleotide sequence ID" value="NZ_AP021861.1"/>
</dbReference>
<organism evidence="1 2">
    <name type="scientific">Lacipirellula parvula</name>
    <dbReference type="NCBI Taxonomy" id="2650471"/>
    <lineage>
        <taxon>Bacteria</taxon>
        <taxon>Pseudomonadati</taxon>
        <taxon>Planctomycetota</taxon>
        <taxon>Planctomycetia</taxon>
        <taxon>Pirellulales</taxon>
        <taxon>Lacipirellulaceae</taxon>
        <taxon>Lacipirellula</taxon>
    </lineage>
</organism>
<keyword evidence="2" id="KW-1185">Reference proteome</keyword>
<gene>
    <name evidence="1" type="ORF">PLANPX_3773</name>
</gene>
<evidence type="ECO:0000313" key="2">
    <source>
        <dbReference type="Proteomes" id="UP000326837"/>
    </source>
</evidence>
<accession>A0A5K7XGV0</accession>
<proteinExistence type="predicted"/>
<reference evidence="2" key="1">
    <citation type="submission" date="2019-10" db="EMBL/GenBank/DDBJ databases">
        <title>Lacipirellula parvula gen. nov., sp. nov., representing a lineage of planctomycetes widespread in freshwater anoxic habitats, and description of the family Lacipirellulaceae.</title>
        <authorList>
            <person name="Dedysh S.N."/>
            <person name="Kulichevskaya I.S."/>
            <person name="Beletsky A.V."/>
            <person name="Rakitin A.L."/>
            <person name="Mardanov A.V."/>
            <person name="Ivanova A.A."/>
            <person name="Saltykova V.X."/>
            <person name="Rijpstra W.I.C."/>
            <person name="Sinninghe Damste J.S."/>
            <person name="Ravin N.V."/>
        </authorList>
    </citation>
    <scope>NUCLEOTIDE SEQUENCE [LARGE SCALE GENOMIC DNA]</scope>
    <source>
        <strain evidence="2">PX69</strain>
    </source>
</reference>
<protein>
    <submittedName>
        <fullName evidence="1">Uncharacterized protein</fullName>
    </submittedName>
</protein>
<dbReference type="AlphaFoldDB" id="A0A5K7XGV0"/>
<sequence>MAWRPHKQLIEGFLDNTTAGKVTGWLRFAGLPEKVTLDLEGHFHRDIRGAALKLLPPPPLDDGDSYMEGFNVLQTGSAGDITAGLEPADYVRYPYIEWYSATNGRVVIELNPEDIEVIGTPRSHAEEQPVDREQQDQNMERFLSGVCENLATSNSK</sequence>